<comment type="caution">
    <text evidence="1">The sequence shown here is derived from an EMBL/GenBank/DDBJ whole genome shotgun (WGS) entry which is preliminary data.</text>
</comment>
<protein>
    <submittedName>
        <fullName evidence="1">Uncharacterized protein</fullName>
    </submittedName>
</protein>
<dbReference type="Proteomes" id="UP000283878">
    <property type="component" value="Unassembled WGS sequence"/>
</dbReference>
<gene>
    <name evidence="1" type="ORF">CYQ91_16065</name>
</gene>
<organism evidence="1 2">
    <name type="scientific">Vibrio diabolicus</name>
    <dbReference type="NCBI Taxonomy" id="50719"/>
    <lineage>
        <taxon>Bacteria</taxon>
        <taxon>Pseudomonadati</taxon>
        <taxon>Pseudomonadota</taxon>
        <taxon>Gammaproteobacteria</taxon>
        <taxon>Vibrionales</taxon>
        <taxon>Vibrionaceae</taxon>
        <taxon>Vibrio</taxon>
        <taxon>Vibrio diabolicus subgroup</taxon>
    </lineage>
</organism>
<sequence length="266" mass="30886">MKKANNEIIKKMTAKELKFLIEAIKQGRYDDAKELVNTKELPDVTEAQAMELERIDSVPAYTFEDFYYNPAGRLTMHPEYSTFETDTQNLAYVSSWWSNLEGEVAYGVEVNDNSDSYLSYILEAIETSKSHLESFLSDIKEYKDKAQYFCRDKNIQLVQKILIARKERKAQYHKLDELELMVQLMNERDESVKAELQEEALRRVQDKKKPKLTHFEMVRGDDVRREGMTTGFDVNTYSGDFSSPLQSVLEGFNNRAINVPVSEVEL</sequence>
<dbReference type="AlphaFoldDB" id="A0AAX1XJL2"/>
<name>A0AAX1XJL2_9VIBR</name>
<evidence type="ECO:0000313" key="2">
    <source>
        <dbReference type="Proteomes" id="UP000283878"/>
    </source>
</evidence>
<reference evidence="1 2" key="1">
    <citation type="journal article" date="2018" name="AMB Express">
        <title>Occurrence and significance of pathogenicity and fitness islands in environmental vibrios.</title>
        <authorList>
            <person name="Klein S."/>
            <person name="Pipes S."/>
            <person name="Lovell C.R."/>
        </authorList>
    </citation>
    <scope>NUCLEOTIDE SEQUENCE [LARGE SCALE GENOMIC DNA]</scope>
    <source>
        <strain evidence="1 2">JBS-8-11-1</strain>
    </source>
</reference>
<accession>A0AAX1XJL2</accession>
<dbReference type="RefSeq" id="WP_025639260.1">
    <property type="nucleotide sequence ID" value="NZ_JAMQQQ010000008.1"/>
</dbReference>
<evidence type="ECO:0000313" key="1">
    <source>
        <dbReference type="EMBL" id="RPB37030.1"/>
    </source>
</evidence>
<dbReference type="EMBL" id="PKPZ01000014">
    <property type="protein sequence ID" value="RPB37030.1"/>
    <property type="molecule type" value="Genomic_DNA"/>
</dbReference>
<proteinExistence type="predicted"/>